<evidence type="ECO:0000256" key="1">
    <source>
        <dbReference type="SAM" id="MobiDB-lite"/>
    </source>
</evidence>
<feature type="compositionally biased region" description="Polar residues" evidence="1">
    <location>
        <begin position="31"/>
        <end position="45"/>
    </location>
</feature>
<reference evidence="2 3" key="1">
    <citation type="submission" date="2016-02" db="EMBL/GenBank/DDBJ databases">
        <title>Genome analysis of coral dinoflagellate symbionts highlights evolutionary adaptations to a symbiotic lifestyle.</title>
        <authorList>
            <person name="Aranda M."/>
            <person name="Li Y."/>
            <person name="Liew Y.J."/>
            <person name="Baumgarten S."/>
            <person name="Simakov O."/>
            <person name="Wilson M."/>
            <person name="Piel J."/>
            <person name="Ashoor H."/>
            <person name="Bougouffa S."/>
            <person name="Bajic V.B."/>
            <person name="Ryu T."/>
            <person name="Ravasi T."/>
            <person name="Bayer T."/>
            <person name="Micklem G."/>
            <person name="Kim H."/>
            <person name="Bhak J."/>
            <person name="Lajeunesse T.C."/>
            <person name="Voolstra C.R."/>
        </authorList>
    </citation>
    <scope>NUCLEOTIDE SEQUENCE [LARGE SCALE GENOMIC DNA]</scope>
    <source>
        <strain evidence="2 3">CCMP2467</strain>
    </source>
</reference>
<accession>A0A1Q9E2N7</accession>
<sequence length="132" mass="14562">MADAGDSAVGKDFWKLYARLGEAHRHAIAELTSSQSKLGEATTGSGEPRRDQDSAARMMIQLRSCIKVSDKTSRLRRLFAAIGQLAAAQRVQAQHRRQMVMGAGDNKARETAAKLQAEQRMSKNYNRTSAKQ</sequence>
<dbReference type="EMBL" id="LSRX01000284">
    <property type="protein sequence ID" value="OLQ01680.1"/>
    <property type="molecule type" value="Genomic_DNA"/>
</dbReference>
<name>A0A1Q9E2N7_SYMMI</name>
<protein>
    <submittedName>
        <fullName evidence="2">Uncharacterized protein</fullName>
    </submittedName>
</protein>
<feature type="compositionally biased region" description="Polar residues" evidence="1">
    <location>
        <begin position="122"/>
        <end position="132"/>
    </location>
</feature>
<feature type="region of interest" description="Disordered" evidence="1">
    <location>
        <begin position="97"/>
        <end position="132"/>
    </location>
</feature>
<feature type="region of interest" description="Disordered" evidence="1">
    <location>
        <begin position="31"/>
        <end position="54"/>
    </location>
</feature>
<evidence type="ECO:0000313" key="3">
    <source>
        <dbReference type="Proteomes" id="UP000186817"/>
    </source>
</evidence>
<gene>
    <name evidence="2" type="ORF">AK812_SmicGene15567</name>
</gene>
<evidence type="ECO:0000313" key="2">
    <source>
        <dbReference type="EMBL" id="OLQ01680.1"/>
    </source>
</evidence>
<organism evidence="2 3">
    <name type="scientific">Symbiodinium microadriaticum</name>
    <name type="common">Dinoflagellate</name>
    <name type="synonym">Zooxanthella microadriatica</name>
    <dbReference type="NCBI Taxonomy" id="2951"/>
    <lineage>
        <taxon>Eukaryota</taxon>
        <taxon>Sar</taxon>
        <taxon>Alveolata</taxon>
        <taxon>Dinophyceae</taxon>
        <taxon>Suessiales</taxon>
        <taxon>Symbiodiniaceae</taxon>
        <taxon>Symbiodinium</taxon>
    </lineage>
</organism>
<dbReference type="AlphaFoldDB" id="A0A1Q9E2N7"/>
<proteinExistence type="predicted"/>
<keyword evidence="3" id="KW-1185">Reference proteome</keyword>
<comment type="caution">
    <text evidence="2">The sequence shown here is derived from an EMBL/GenBank/DDBJ whole genome shotgun (WGS) entry which is preliminary data.</text>
</comment>
<dbReference type="Proteomes" id="UP000186817">
    <property type="component" value="Unassembled WGS sequence"/>
</dbReference>